<feature type="transmembrane region" description="Helical" evidence="1">
    <location>
        <begin position="44"/>
        <end position="61"/>
    </location>
</feature>
<dbReference type="RefSeq" id="WP_286678798.1">
    <property type="nucleotide sequence ID" value="NZ_MNXI01000106.1"/>
</dbReference>
<reference evidence="3" key="1">
    <citation type="submission" date="2017-09" db="EMBL/GenBank/DDBJ databases">
        <title>Depth-based differentiation of microbial function through sediment-hosted aquifers and enrichment of novel symbionts in the deep terrestrial subsurface.</title>
        <authorList>
            <person name="Probst A.J."/>
            <person name="Ladd B."/>
            <person name="Jarett J.K."/>
            <person name="Geller-Mcgrath D.E."/>
            <person name="Sieber C.M.K."/>
            <person name="Emerson J.B."/>
            <person name="Anantharaman K."/>
            <person name="Thomas B.C."/>
            <person name="Malmstrom R."/>
            <person name="Stieglmeier M."/>
            <person name="Klingl A."/>
            <person name="Woyke T."/>
            <person name="Ryan C.M."/>
            <person name="Banfield J.F."/>
        </authorList>
    </citation>
    <scope>NUCLEOTIDE SEQUENCE [LARGE SCALE GENOMIC DNA]</scope>
</reference>
<evidence type="ECO:0000313" key="3">
    <source>
        <dbReference type="Proteomes" id="UP000230956"/>
    </source>
</evidence>
<keyword evidence="1" id="KW-0472">Membrane</keyword>
<organism evidence="2 3">
    <name type="scientific">Candidatus Aquicultor secundus</name>
    <dbReference type="NCBI Taxonomy" id="1973895"/>
    <lineage>
        <taxon>Bacteria</taxon>
        <taxon>Bacillati</taxon>
        <taxon>Actinomycetota</taxon>
        <taxon>Candidatus Aquicultoria</taxon>
        <taxon>Candidatus Aquicultorales</taxon>
        <taxon>Candidatus Aquicultoraceae</taxon>
        <taxon>Candidatus Aquicultor</taxon>
    </lineage>
</organism>
<sequence length="130" mass="14261">MLLLGVSMATWAIVLVTLLFAVLWVQVLILHYRGAFHLVWMWEPVVYLPVLVVMGIIAIFVHGVFLEVYGVALMLSLLMGLSGLVFHIQGIVHEVGGWNLDNIMVGPPPIFPLSLSLISTIGIIAALFGR</sequence>
<feature type="transmembrane region" description="Helical" evidence="1">
    <location>
        <begin position="110"/>
        <end position="129"/>
    </location>
</feature>
<evidence type="ECO:0000256" key="1">
    <source>
        <dbReference type="SAM" id="Phobius"/>
    </source>
</evidence>
<comment type="caution">
    <text evidence="2">The sequence shown here is derived from an EMBL/GenBank/DDBJ whole genome shotgun (WGS) entry which is preliminary data.</text>
</comment>
<keyword evidence="1" id="KW-1133">Transmembrane helix</keyword>
<dbReference type="AlphaFoldDB" id="A0A2M7T9S8"/>
<proteinExistence type="predicted"/>
<name>A0A2M7T9S8_9ACTN</name>
<feature type="transmembrane region" description="Helical" evidence="1">
    <location>
        <begin position="12"/>
        <end position="32"/>
    </location>
</feature>
<dbReference type="Proteomes" id="UP000230956">
    <property type="component" value="Unassembled WGS sequence"/>
</dbReference>
<protein>
    <submittedName>
        <fullName evidence="2">Uncharacterized protein</fullName>
    </submittedName>
</protein>
<accession>A0A2M7T9S8</accession>
<keyword evidence="1" id="KW-0812">Transmembrane</keyword>
<gene>
    <name evidence="2" type="ORF">COY37_02145</name>
</gene>
<evidence type="ECO:0000313" key="2">
    <source>
        <dbReference type="EMBL" id="PIZ41521.1"/>
    </source>
</evidence>
<dbReference type="EMBL" id="PFNG01000054">
    <property type="protein sequence ID" value="PIZ41521.1"/>
    <property type="molecule type" value="Genomic_DNA"/>
</dbReference>
<feature type="transmembrane region" description="Helical" evidence="1">
    <location>
        <begin position="68"/>
        <end position="90"/>
    </location>
</feature>